<organism evidence="12 13">
    <name type="scientific">Azoarcus taiwanensis</name>
    <dbReference type="NCBI Taxonomy" id="666964"/>
    <lineage>
        <taxon>Bacteria</taxon>
        <taxon>Pseudomonadati</taxon>
        <taxon>Pseudomonadota</taxon>
        <taxon>Betaproteobacteria</taxon>
        <taxon>Rhodocyclales</taxon>
        <taxon>Zoogloeaceae</taxon>
        <taxon>Azoarcus</taxon>
    </lineage>
</organism>
<dbReference type="AlphaFoldDB" id="A0A972J7H0"/>
<comment type="subcellular location">
    <subcellularLocation>
        <location evidence="1 9">Cell inner membrane</location>
        <topology evidence="1 9">Multi-pass membrane protein</topology>
    </subcellularLocation>
</comment>
<feature type="region of interest" description="Disordered" evidence="10">
    <location>
        <begin position="1"/>
        <end position="31"/>
    </location>
</feature>
<sequence length="200" mass="22192">MATWWSNSTHSERAVASATERDEETGRPSRPGLWHRFESGLLLSGATVLFLSATVIMLYEAVGRAFLNTSYFWAEEAVRYLMVWAFFLTVGAAGTAGHHIRTDLLVERLGRRAQQVCHFLASLTGLGFSGVLFYASLPQVQRYYTMGMMTESNLDLPLWALFLAMPIGAVLFFAYYLSCLLRTLKGENPFAASGPTGSEL</sequence>
<feature type="transmembrane region" description="Helical" evidence="9">
    <location>
        <begin position="156"/>
        <end position="177"/>
    </location>
</feature>
<keyword evidence="13" id="KW-1185">Reference proteome</keyword>
<feature type="transmembrane region" description="Helical" evidence="9">
    <location>
        <begin position="79"/>
        <end position="96"/>
    </location>
</feature>
<evidence type="ECO:0000256" key="9">
    <source>
        <dbReference type="RuleBase" id="RU369079"/>
    </source>
</evidence>
<evidence type="ECO:0000313" key="12">
    <source>
        <dbReference type="EMBL" id="NMG01641.1"/>
    </source>
</evidence>
<dbReference type="GO" id="GO:0005886">
    <property type="term" value="C:plasma membrane"/>
    <property type="evidence" value="ECO:0007669"/>
    <property type="project" value="UniProtKB-SubCell"/>
</dbReference>
<accession>A0A972J7H0</accession>
<gene>
    <name evidence="12" type="ORF">GPA21_01450</name>
</gene>
<evidence type="ECO:0000256" key="3">
    <source>
        <dbReference type="ARBA" id="ARBA00022475"/>
    </source>
</evidence>
<comment type="subunit">
    <text evidence="9">The complex comprises the extracytoplasmic solute receptor protein and the two transmembrane proteins.</text>
</comment>
<evidence type="ECO:0000256" key="7">
    <source>
        <dbReference type="ARBA" id="ARBA00023136"/>
    </source>
</evidence>
<name>A0A972J7H0_9RHOO</name>
<dbReference type="Pfam" id="PF04290">
    <property type="entry name" value="DctQ"/>
    <property type="match status" value="1"/>
</dbReference>
<dbReference type="EMBL" id="WTVM01000005">
    <property type="protein sequence ID" value="NMG01641.1"/>
    <property type="molecule type" value="Genomic_DNA"/>
</dbReference>
<dbReference type="InterPro" id="IPR055348">
    <property type="entry name" value="DctQ"/>
</dbReference>
<dbReference type="GO" id="GO:0022857">
    <property type="term" value="F:transmembrane transporter activity"/>
    <property type="evidence" value="ECO:0007669"/>
    <property type="project" value="UniProtKB-UniRule"/>
</dbReference>
<protein>
    <recommendedName>
        <fullName evidence="9">TRAP transporter small permease protein</fullName>
    </recommendedName>
</protein>
<keyword evidence="3" id="KW-1003">Cell membrane</keyword>
<dbReference type="PANTHER" id="PTHR35011">
    <property type="entry name" value="2,3-DIKETO-L-GULONATE TRAP TRANSPORTER SMALL PERMEASE PROTEIN YIAM"/>
    <property type="match status" value="1"/>
</dbReference>
<evidence type="ECO:0000259" key="11">
    <source>
        <dbReference type="Pfam" id="PF04290"/>
    </source>
</evidence>
<dbReference type="GO" id="GO:0015740">
    <property type="term" value="P:C4-dicarboxylate transport"/>
    <property type="evidence" value="ECO:0007669"/>
    <property type="project" value="TreeGrafter"/>
</dbReference>
<evidence type="ECO:0000256" key="1">
    <source>
        <dbReference type="ARBA" id="ARBA00004429"/>
    </source>
</evidence>
<feature type="domain" description="Tripartite ATP-independent periplasmic transporters DctQ component" evidence="11">
    <location>
        <begin position="54"/>
        <end position="185"/>
    </location>
</feature>
<reference evidence="12" key="1">
    <citation type="submission" date="2019-12" db="EMBL/GenBank/DDBJ databases">
        <title>Comparative genomics gives insights into the taxonomy of the Azoarcus-Aromatoleum group and reveals separate origins of nif in the plant-associated Azoarcus and non-plant-associated Aromatoleum sub-groups.</title>
        <authorList>
            <person name="Lafos M."/>
            <person name="Maluk M."/>
            <person name="Batista M."/>
            <person name="Junghare M."/>
            <person name="Carmona M."/>
            <person name="Faoro H."/>
            <person name="Cruz L.M."/>
            <person name="Battistoni F."/>
            <person name="De Souza E."/>
            <person name="Pedrosa F."/>
            <person name="Chen W.-M."/>
            <person name="Poole P.S."/>
            <person name="Dixon R.A."/>
            <person name="James E.K."/>
        </authorList>
    </citation>
    <scope>NUCLEOTIDE SEQUENCE</scope>
    <source>
        <strain evidence="12">NSC3</strain>
    </source>
</reference>
<keyword evidence="2 9" id="KW-0813">Transport</keyword>
<comment type="similarity">
    <text evidence="8 9">Belongs to the TRAP transporter small permease family.</text>
</comment>
<keyword evidence="6 9" id="KW-1133">Transmembrane helix</keyword>
<dbReference type="PANTHER" id="PTHR35011:SF2">
    <property type="entry name" value="2,3-DIKETO-L-GULONATE TRAP TRANSPORTER SMALL PERMEASE PROTEIN YIAM"/>
    <property type="match status" value="1"/>
</dbReference>
<evidence type="ECO:0000256" key="6">
    <source>
        <dbReference type="ARBA" id="ARBA00022989"/>
    </source>
</evidence>
<proteinExistence type="inferred from homology"/>
<evidence type="ECO:0000256" key="10">
    <source>
        <dbReference type="SAM" id="MobiDB-lite"/>
    </source>
</evidence>
<feature type="transmembrane region" description="Helical" evidence="9">
    <location>
        <begin position="116"/>
        <end position="136"/>
    </location>
</feature>
<evidence type="ECO:0000313" key="13">
    <source>
        <dbReference type="Proteomes" id="UP000599523"/>
    </source>
</evidence>
<feature type="transmembrane region" description="Helical" evidence="9">
    <location>
        <begin position="40"/>
        <end position="59"/>
    </location>
</feature>
<keyword evidence="4 9" id="KW-0997">Cell inner membrane</keyword>
<dbReference type="Proteomes" id="UP000599523">
    <property type="component" value="Unassembled WGS sequence"/>
</dbReference>
<evidence type="ECO:0000256" key="4">
    <source>
        <dbReference type="ARBA" id="ARBA00022519"/>
    </source>
</evidence>
<keyword evidence="5 9" id="KW-0812">Transmembrane</keyword>
<comment type="function">
    <text evidence="9">Part of the tripartite ATP-independent periplasmic (TRAP) transport system.</text>
</comment>
<dbReference type="InterPro" id="IPR007387">
    <property type="entry name" value="TRAP_DctQ"/>
</dbReference>
<evidence type="ECO:0000256" key="2">
    <source>
        <dbReference type="ARBA" id="ARBA00022448"/>
    </source>
</evidence>
<keyword evidence="7 9" id="KW-0472">Membrane</keyword>
<evidence type="ECO:0000256" key="5">
    <source>
        <dbReference type="ARBA" id="ARBA00022692"/>
    </source>
</evidence>
<evidence type="ECO:0000256" key="8">
    <source>
        <dbReference type="ARBA" id="ARBA00038436"/>
    </source>
</evidence>
<comment type="caution">
    <text evidence="12">The sequence shown here is derived from an EMBL/GenBank/DDBJ whole genome shotgun (WGS) entry which is preliminary data.</text>
</comment>